<dbReference type="SUPFAM" id="SSF109998">
    <property type="entry name" value="Triger factor/SurA peptide-binding domain-like"/>
    <property type="match status" value="1"/>
</dbReference>
<reference evidence="8 9" key="1">
    <citation type="submission" date="2017-06" db="EMBL/GenBank/DDBJ databases">
        <title>Genome sequencing of cyanobaciteial culture collection at National Institute for Environmental Studies (NIES).</title>
        <authorList>
            <person name="Hirose Y."/>
            <person name="Shimura Y."/>
            <person name="Fujisawa T."/>
            <person name="Nakamura Y."/>
            <person name="Kawachi M."/>
        </authorList>
    </citation>
    <scope>NUCLEOTIDE SEQUENCE [LARGE SCALE GENOMIC DNA]</scope>
    <source>
        <strain evidence="8 9">NIES-2135</strain>
    </source>
</reference>
<sequence length="253" mass="29157">MENNAFLTIDEQSLSLRECLRYLQTSGKLQGFIGDILRQYVLETEVKNRDDLEINPAVIEQAVVDFRLQQKLTDPNVFQEWLSRNGLDYTTFHQQIATNFKNEKLKIVATEPRLQEYFIERKVFLDRVVLSRIIVESKEIAEELKLQISEGENFEALAREHSIADDRIANGMMGPVSRGTMPDTVRAVIDSSEKGDLVGPIELEGRWALFRVEDILPATLDNPQLKQMLTTELFDRWIAEKIQKMTVKLQVSD</sequence>
<feature type="domain" description="PpiC" evidence="7">
    <location>
        <begin position="109"/>
        <end position="214"/>
    </location>
</feature>
<dbReference type="SUPFAM" id="SSF54534">
    <property type="entry name" value="FKBP-like"/>
    <property type="match status" value="1"/>
</dbReference>
<evidence type="ECO:0000256" key="4">
    <source>
        <dbReference type="ARBA" id="ARBA00023110"/>
    </source>
</evidence>
<dbReference type="Gene3D" id="3.10.50.40">
    <property type="match status" value="1"/>
</dbReference>
<dbReference type="AlphaFoldDB" id="A0A1Z4JPV7"/>
<evidence type="ECO:0000256" key="5">
    <source>
        <dbReference type="ARBA" id="ARBA00023235"/>
    </source>
</evidence>
<organism evidence="8 9">
    <name type="scientific">Leptolyngbya boryana NIES-2135</name>
    <dbReference type="NCBI Taxonomy" id="1973484"/>
    <lineage>
        <taxon>Bacteria</taxon>
        <taxon>Bacillati</taxon>
        <taxon>Cyanobacteriota</taxon>
        <taxon>Cyanophyceae</taxon>
        <taxon>Leptolyngbyales</taxon>
        <taxon>Leptolyngbyaceae</taxon>
        <taxon>Leptolyngbya group</taxon>
        <taxon>Leptolyngbya</taxon>
    </lineage>
</organism>
<dbReference type="InterPro" id="IPR050245">
    <property type="entry name" value="PrsA_foldase"/>
</dbReference>
<evidence type="ECO:0000313" key="8">
    <source>
        <dbReference type="EMBL" id="BAY58815.1"/>
    </source>
</evidence>
<keyword evidence="3" id="KW-0732">Signal</keyword>
<accession>A0A1Z4JPV7</accession>
<dbReference type="EC" id="5.2.1.8" evidence="2"/>
<comment type="catalytic activity">
    <reaction evidence="1">
        <text>[protein]-peptidylproline (omega=180) = [protein]-peptidylproline (omega=0)</text>
        <dbReference type="Rhea" id="RHEA:16237"/>
        <dbReference type="Rhea" id="RHEA-COMP:10747"/>
        <dbReference type="Rhea" id="RHEA-COMP:10748"/>
        <dbReference type="ChEBI" id="CHEBI:83833"/>
        <dbReference type="ChEBI" id="CHEBI:83834"/>
        <dbReference type="EC" id="5.2.1.8"/>
    </reaction>
</comment>
<dbReference type="GO" id="GO:0003755">
    <property type="term" value="F:peptidyl-prolyl cis-trans isomerase activity"/>
    <property type="evidence" value="ECO:0007669"/>
    <property type="project" value="UniProtKB-KW"/>
</dbReference>
<evidence type="ECO:0000313" key="9">
    <source>
        <dbReference type="Proteomes" id="UP000217895"/>
    </source>
</evidence>
<dbReference type="PANTHER" id="PTHR47245:SF1">
    <property type="entry name" value="FOLDASE PROTEIN PRSA"/>
    <property type="match status" value="1"/>
</dbReference>
<keyword evidence="9" id="KW-1185">Reference proteome</keyword>
<dbReference type="PANTHER" id="PTHR47245">
    <property type="entry name" value="PEPTIDYLPROLYL ISOMERASE"/>
    <property type="match status" value="1"/>
</dbReference>
<keyword evidence="4 6" id="KW-0697">Rotamase</keyword>
<evidence type="ECO:0000256" key="1">
    <source>
        <dbReference type="ARBA" id="ARBA00000971"/>
    </source>
</evidence>
<dbReference type="Proteomes" id="UP000217895">
    <property type="component" value="Chromosome"/>
</dbReference>
<protein>
    <recommendedName>
        <fullName evidence="2">peptidylprolyl isomerase</fullName>
        <ecNumber evidence="2">5.2.1.8</ecNumber>
    </recommendedName>
</protein>
<dbReference type="PROSITE" id="PS50198">
    <property type="entry name" value="PPIC_PPIASE_2"/>
    <property type="match status" value="1"/>
</dbReference>
<name>A0A1Z4JPV7_LEPBY</name>
<evidence type="ECO:0000259" key="7">
    <source>
        <dbReference type="PROSITE" id="PS50198"/>
    </source>
</evidence>
<evidence type="ECO:0000256" key="3">
    <source>
        <dbReference type="ARBA" id="ARBA00022729"/>
    </source>
</evidence>
<dbReference type="Pfam" id="PF00639">
    <property type="entry name" value="Rotamase"/>
    <property type="match status" value="1"/>
</dbReference>
<dbReference type="EMBL" id="AP018203">
    <property type="protein sequence ID" value="BAY58815.1"/>
    <property type="molecule type" value="Genomic_DNA"/>
</dbReference>
<evidence type="ECO:0000256" key="6">
    <source>
        <dbReference type="PROSITE-ProRule" id="PRU00278"/>
    </source>
</evidence>
<dbReference type="InterPro" id="IPR000297">
    <property type="entry name" value="PPIase_PpiC"/>
</dbReference>
<evidence type="ECO:0000256" key="2">
    <source>
        <dbReference type="ARBA" id="ARBA00013194"/>
    </source>
</evidence>
<dbReference type="InterPro" id="IPR027304">
    <property type="entry name" value="Trigger_fact/SurA_dom_sf"/>
</dbReference>
<proteinExistence type="predicted"/>
<keyword evidence="5 6" id="KW-0413">Isomerase</keyword>
<dbReference type="InterPro" id="IPR046357">
    <property type="entry name" value="PPIase_dom_sf"/>
</dbReference>
<gene>
    <name evidence="8" type="ORF">NIES2135_56890</name>
</gene>